<dbReference type="SUPFAM" id="SSF55811">
    <property type="entry name" value="Nudix"/>
    <property type="match status" value="1"/>
</dbReference>
<proteinExistence type="predicted"/>
<dbReference type="InterPro" id="IPR015797">
    <property type="entry name" value="NUDIX_hydrolase-like_dom_sf"/>
</dbReference>
<dbReference type="PANTHER" id="PTHR43736:SF1">
    <property type="entry name" value="DIHYDRONEOPTERIN TRIPHOSPHATE DIPHOSPHATASE"/>
    <property type="match status" value="1"/>
</dbReference>
<keyword evidence="3" id="KW-0413">Isomerase</keyword>
<keyword evidence="1" id="KW-0378">Hydrolase</keyword>
<accession>A0A0G0BXN7</accession>
<sequence length="169" mass="19322">MEMVDVVDENLKVLNSVEKQKAHDQGLLHATVIAEIINSKGEWLLVKQAGHKQDPGQFVSPVGGHVGSGEKYEVALKREAMEEVGLKNFIFKSVGKKIYKRQWPKGIENHYFIVYEINSDEEPTLNDESVEFKRFKVSEIKNLLKSNPDYFGLAFHFVVKSFYSSLFLD</sequence>
<dbReference type="Gene3D" id="3.90.79.10">
    <property type="entry name" value="Nucleoside Triphosphate Pyrophosphohydrolase"/>
    <property type="match status" value="1"/>
</dbReference>
<evidence type="ECO:0000259" key="2">
    <source>
        <dbReference type="PROSITE" id="PS51462"/>
    </source>
</evidence>
<dbReference type="GO" id="GO:0016787">
    <property type="term" value="F:hydrolase activity"/>
    <property type="evidence" value="ECO:0007669"/>
    <property type="project" value="UniProtKB-KW"/>
</dbReference>
<organism evidence="3 4">
    <name type="scientific">Candidatus Roizmanbacteria bacterium GW2011_GWC2_35_12</name>
    <dbReference type="NCBI Taxonomy" id="1618485"/>
    <lineage>
        <taxon>Bacteria</taxon>
        <taxon>Candidatus Roizmaniibacteriota</taxon>
    </lineage>
</organism>
<evidence type="ECO:0000313" key="4">
    <source>
        <dbReference type="Proteomes" id="UP000034127"/>
    </source>
</evidence>
<protein>
    <submittedName>
        <fullName evidence="3">Isopentenyl-diphosphate Delta-isomerase</fullName>
    </submittedName>
</protein>
<reference evidence="3 4" key="1">
    <citation type="journal article" date="2015" name="Nature">
        <title>rRNA introns, odd ribosomes, and small enigmatic genomes across a large radiation of phyla.</title>
        <authorList>
            <person name="Brown C.T."/>
            <person name="Hug L.A."/>
            <person name="Thomas B.C."/>
            <person name="Sharon I."/>
            <person name="Castelle C.J."/>
            <person name="Singh A."/>
            <person name="Wilkins M.J."/>
            <person name="Williams K.H."/>
            <person name="Banfield J.F."/>
        </authorList>
    </citation>
    <scope>NUCLEOTIDE SEQUENCE [LARGE SCALE GENOMIC DNA]</scope>
</reference>
<dbReference type="EMBL" id="LBPX01000001">
    <property type="protein sequence ID" value="KKP68591.1"/>
    <property type="molecule type" value="Genomic_DNA"/>
</dbReference>
<gene>
    <name evidence="3" type="ORF">UR63_C0001G0041</name>
</gene>
<dbReference type="GO" id="GO:0016853">
    <property type="term" value="F:isomerase activity"/>
    <property type="evidence" value="ECO:0007669"/>
    <property type="project" value="UniProtKB-KW"/>
</dbReference>
<dbReference type="Pfam" id="PF00293">
    <property type="entry name" value="NUDIX"/>
    <property type="match status" value="1"/>
</dbReference>
<feature type="domain" description="Nudix hydrolase" evidence="2">
    <location>
        <begin position="27"/>
        <end position="157"/>
    </location>
</feature>
<dbReference type="InterPro" id="IPR000086">
    <property type="entry name" value="NUDIX_hydrolase_dom"/>
</dbReference>
<dbReference type="InterPro" id="IPR020084">
    <property type="entry name" value="NUDIX_hydrolase_CS"/>
</dbReference>
<dbReference type="PANTHER" id="PTHR43736">
    <property type="entry name" value="ADP-RIBOSE PYROPHOSPHATASE"/>
    <property type="match status" value="1"/>
</dbReference>
<dbReference type="AlphaFoldDB" id="A0A0G0BXN7"/>
<dbReference type="PROSITE" id="PS00893">
    <property type="entry name" value="NUDIX_BOX"/>
    <property type="match status" value="1"/>
</dbReference>
<dbReference type="Proteomes" id="UP000034127">
    <property type="component" value="Unassembled WGS sequence"/>
</dbReference>
<name>A0A0G0BXN7_9BACT</name>
<evidence type="ECO:0000313" key="3">
    <source>
        <dbReference type="EMBL" id="KKP68591.1"/>
    </source>
</evidence>
<dbReference type="PROSITE" id="PS51462">
    <property type="entry name" value="NUDIX"/>
    <property type="match status" value="1"/>
</dbReference>
<comment type="caution">
    <text evidence="3">The sequence shown here is derived from an EMBL/GenBank/DDBJ whole genome shotgun (WGS) entry which is preliminary data.</text>
</comment>
<evidence type="ECO:0000256" key="1">
    <source>
        <dbReference type="ARBA" id="ARBA00022801"/>
    </source>
</evidence>